<dbReference type="STRING" id="1797472.A2215_02785"/>
<sequence length="94" mass="10686">MNYLDISRYLTIVASVVITAGFYAQVWKIFATKSAKDFSLVLLIALVINEFAWLNYGYALSEWPIILLGCLNVPALFVALYGFFKYGYSKQNKI</sequence>
<keyword evidence="1" id="KW-0472">Membrane</keyword>
<keyword evidence="1" id="KW-1133">Transmembrane helix</keyword>
<feature type="transmembrane region" description="Helical" evidence="1">
    <location>
        <begin position="65"/>
        <end position="84"/>
    </location>
</feature>
<reference evidence="2 3" key="1">
    <citation type="journal article" date="2016" name="Nat. Commun.">
        <title>Thousands of microbial genomes shed light on interconnected biogeochemical processes in an aquifer system.</title>
        <authorList>
            <person name="Anantharaman K."/>
            <person name="Brown C.T."/>
            <person name="Hug L.A."/>
            <person name="Sharon I."/>
            <person name="Castelle C.J."/>
            <person name="Probst A.J."/>
            <person name="Thomas B.C."/>
            <person name="Singh A."/>
            <person name="Wilkins M.J."/>
            <person name="Karaoz U."/>
            <person name="Brodie E.L."/>
            <person name="Williams K.H."/>
            <person name="Hubbard S.S."/>
            <person name="Banfield J.F."/>
        </authorList>
    </citation>
    <scope>NUCLEOTIDE SEQUENCE [LARGE SCALE GENOMIC DNA]</scope>
</reference>
<evidence type="ECO:0008006" key="4">
    <source>
        <dbReference type="Google" id="ProtNLM"/>
    </source>
</evidence>
<dbReference type="AlphaFoldDB" id="A0A1F5E978"/>
<dbReference type="Gene3D" id="1.20.1280.290">
    <property type="match status" value="1"/>
</dbReference>
<dbReference type="InterPro" id="IPR004316">
    <property type="entry name" value="SWEET_rpt"/>
</dbReference>
<evidence type="ECO:0000313" key="2">
    <source>
        <dbReference type="EMBL" id="OGD63814.1"/>
    </source>
</evidence>
<name>A0A1F5E978_9BACT</name>
<dbReference type="GO" id="GO:0016020">
    <property type="term" value="C:membrane"/>
    <property type="evidence" value="ECO:0007669"/>
    <property type="project" value="InterPro"/>
</dbReference>
<organism evidence="2 3">
    <name type="scientific">Candidatus Berkelbacteria bacterium RIFOXYA2_FULL_43_10</name>
    <dbReference type="NCBI Taxonomy" id="1797472"/>
    <lineage>
        <taxon>Bacteria</taxon>
        <taxon>Candidatus Berkelbacteria</taxon>
    </lineage>
</organism>
<dbReference type="Proteomes" id="UP000178583">
    <property type="component" value="Unassembled WGS sequence"/>
</dbReference>
<keyword evidence="1" id="KW-0812">Transmembrane</keyword>
<evidence type="ECO:0000256" key="1">
    <source>
        <dbReference type="SAM" id="Phobius"/>
    </source>
</evidence>
<dbReference type="EMBL" id="MEZY01000030">
    <property type="protein sequence ID" value="OGD63814.1"/>
    <property type="molecule type" value="Genomic_DNA"/>
</dbReference>
<dbReference type="Pfam" id="PF03083">
    <property type="entry name" value="MtN3_slv"/>
    <property type="match status" value="1"/>
</dbReference>
<comment type="caution">
    <text evidence="2">The sequence shown here is derived from an EMBL/GenBank/DDBJ whole genome shotgun (WGS) entry which is preliminary data.</text>
</comment>
<proteinExistence type="predicted"/>
<evidence type="ECO:0000313" key="3">
    <source>
        <dbReference type="Proteomes" id="UP000178583"/>
    </source>
</evidence>
<accession>A0A1F5E978</accession>
<protein>
    <recommendedName>
        <fullName evidence="4">MtN3 and saliva related transmembrane protein</fullName>
    </recommendedName>
</protein>
<gene>
    <name evidence="2" type="ORF">A2215_02785</name>
</gene>
<feature type="transmembrane region" description="Helical" evidence="1">
    <location>
        <begin position="6"/>
        <end position="26"/>
    </location>
</feature>
<feature type="transmembrane region" description="Helical" evidence="1">
    <location>
        <begin position="38"/>
        <end position="59"/>
    </location>
</feature>